<proteinExistence type="predicted"/>
<keyword evidence="2" id="KW-1185">Reference proteome</keyword>
<dbReference type="Proteomes" id="UP001177021">
    <property type="component" value="Unassembled WGS sequence"/>
</dbReference>
<evidence type="ECO:0000313" key="2">
    <source>
        <dbReference type="Proteomes" id="UP001177021"/>
    </source>
</evidence>
<sequence>MIYKLRIYLSAGEEDHYANGSDLLIFGYLTIKVAKNNFSEENKLGEGGFGAVYKVTFRNSSACEMFRANRNFEM</sequence>
<comment type="caution">
    <text evidence="1">The sequence shown here is derived from an EMBL/GenBank/DDBJ whole genome shotgun (WGS) entry which is preliminary data.</text>
</comment>
<organism evidence="1 2">
    <name type="scientific">Trifolium pratense</name>
    <name type="common">Red clover</name>
    <dbReference type="NCBI Taxonomy" id="57577"/>
    <lineage>
        <taxon>Eukaryota</taxon>
        <taxon>Viridiplantae</taxon>
        <taxon>Streptophyta</taxon>
        <taxon>Embryophyta</taxon>
        <taxon>Tracheophyta</taxon>
        <taxon>Spermatophyta</taxon>
        <taxon>Magnoliopsida</taxon>
        <taxon>eudicotyledons</taxon>
        <taxon>Gunneridae</taxon>
        <taxon>Pentapetalae</taxon>
        <taxon>rosids</taxon>
        <taxon>fabids</taxon>
        <taxon>Fabales</taxon>
        <taxon>Fabaceae</taxon>
        <taxon>Papilionoideae</taxon>
        <taxon>50 kb inversion clade</taxon>
        <taxon>NPAAA clade</taxon>
        <taxon>Hologalegina</taxon>
        <taxon>IRL clade</taxon>
        <taxon>Trifolieae</taxon>
        <taxon>Trifolium</taxon>
    </lineage>
</organism>
<accession>A0ACB0JGT3</accession>
<evidence type="ECO:0000313" key="1">
    <source>
        <dbReference type="EMBL" id="CAJ2644309.1"/>
    </source>
</evidence>
<gene>
    <name evidence="1" type="ORF">MILVUS5_LOCUS13373</name>
</gene>
<dbReference type="EMBL" id="CASHSV030000034">
    <property type="protein sequence ID" value="CAJ2644309.1"/>
    <property type="molecule type" value="Genomic_DNA"/>
</dbReference>
<name>A0ACB0JGT3_TRIPR</name>
<protein>
    <submittedName>
        <fullName evidence="1">Uncharacterized protein</fullName>
    </submittedName>
</protein>
<reference evidence="1" key="1">
    <citation type="submission" date="2023-10" db="EMBL/GenBank/DDBJ databases">
        <authorList>
            <person name="Rodriguez Cubillos JULIANA M."/>
            <person name="De Vega J."/>
        </authorList>
    </citation>
    <scope>NUCLEOTIDE SEQUENCE</scope>
</reference>